<keyword evidence="1" id="KW-0808">Transferase</keyword>
<dbReference type="GO" id="GO:0097363">
    <property type="term" value="F:protein O-acetylglucosaminyltransferase activity"/>
    <property type="evidence" value="ECO:0007669"/>
    <property type="project" value="TreeGrafter"/>
</dbReference>
<sequence length="120" mass="13704">GTRVELATNRAKLEAIRHKIEQSRLTNALFDTERWVRNVEGLYWQAWKNFEEGNSPRHIYGQDVYESGEATSQCVVTTSVQDTGVNHPTSRDCEAIYVGGTESWQSETQLHGRYHSTVMT</sequence>
<evidence type="ECO:0000313" key="1">
    <source>
        <dbReference type="EMBL" id="AAM93958.1"/>
    </source>
</evidence>
<dbReference type="GO" id="GO:0006493">
    <property type="term" value="P:protein O-linked glycosylation"/>
    <property type="evidence" value="ECO:0007669"/>
    <property type="project" value="InterPro"/>
</dbReference>
<dbReference type="InterPro" id="IPR037919">
    <property type="entry name" value="OGT"/>
</dbReference>
<organism evidence="1">
    <name type="scientific">Griffithsia japonica</name>
    <name type="common">Red alga</name>
    <dbReference type="NCBI Taxonomy" id="83288"/>
    <lineage>
        <taxon>Eukaryota</taxon>
        <taxon>Rhodophyta</taxon>
        <taxon>Florideophyceae</taxon>
        <taxon>Rhodymeniophycidae</taxon>
        <taxon>Ceramiales</taxon>
        <taxon>Ceramiaceae</taxon>
        <taxon>Griffithsia</taxon>
    </lineage>
</organism>
<dbReference type="PANTHER" id="PTHR44366">
    <property type="entry name" value="UDP-N-ACETYLGLUCOSAMINE--PEPTIDE N-ACETYLGLUCOSAMINYLTRANSFERASE 110 KDA SUBUNIT"/>
    <property type="match status" value="1"/>
</dbReference>
<dbReference type="PANTHER" id="PTHR44366:SF1">
    <property type="entry name" value="UDP-N-ACETYLGLUCOSAMINE--PEPTIDE N-ACETYLGLUCOSAMINYLTRANSFERASE 110 KDA SUBUNIT"/>
    <property type="match status" value="1"/>
</dbReference>
<proteinExistence type="evidence at transcript level"/>
<feature type="non-terminal residue" evidence="1">
    <location>
        <position position="1"/>
    </location>
</feature>
<dbReference type="EMBL" id="AY123086">
    <property type="protein sequence ID" value="AAM93958.1"/>
    <property type="molecule type" value="mRNA"/>
</dbReference>
<protein>
    <submittedName>
        <fullName evidence="1">Glucosamine transferase</fullName>
    </submittedName>
</protein>
<accession>Q7XZ66</accession>
<name>Q7XZ66_GRIJA</name>
<reference evidence="1" key="1">
    <citation type="submission" date="2002-06" db="EMBL/GenBank/DDBJ databases">
        <authorList>
            <person name="Liu C.L."/>
            <person name="Lee Y.K."/>
            <person name="Lee H.K."/>
        </authorList>
    </citation>
    <scope>NUCLEOTIDE SEQUENCE</scope>
</reference>
<dbReference type="AlphaFoldDB" id="Q7XZ66"/>